<protein>
    <recommendedName>
        <fullName evidence="1">DUF4097 domain-containing protein</fullName>
    </recommendedName>
</protein>
<accession>A0A4P6ELV9</accession>
<evidence type="ECO:0000259" key="1">
    <source>
        <dbReference type="Pfam" id="PF13349"/>
    </source>
</evidence>
<keyword evidence="3" id="KW-1185">Reference proteome</keyword>
<name>A0A4P6ELV9_9MICO</name>
<evidence type="ECO:0000313" key="3">
    <source>
        <dbReference type="Proteomes" id="UP000291758"/>
    </source>
</evidence>
<evidence type="ECO:0000313" key="2">
    <source>
        <dbReference type="EMBL" id="QAY63800.1"/>
    </source>
</evidence>
<reference evidence="2 3" key="1">
    <citation type="submission" date="2019-01" db="EMBL/GenBank/DDBJ databases">
        <title>Genome sequencing of strain 2JSPR-7.</title>
        <authorList>
            <person name="Heo J."/>
            <person name="Kim S.-J."/>
            <person name="Kim J.-S."/>
            <person name="Hong S.-B."/>
            <person name="Kwon S.-W."/>
        </authorList>
    </citation>
    <scope>NUCLEOTIDE SEQUENCE [LARGE SCALE GENOMIC DNA]</scope>
    <source>
        <strain evidence="2 3">2JSPR-7</strain>
    </source>
</reference>
<feature type="domain" description="DUF4097" evidence="1">
    <location>
        <begin position="50"/>
        <end position="274"/>
    </location>
</feature>
<dbReference type="KEGG" id="xyl:ET495_11745"/>
<dbReference type="AlphaFoldDB" id="A0A4P6ELV9"/>
<dbReference type="EMBL" id="CP035495">
    <property type="protein sequence ID" value="QAY63800.1"/>
    <property type="molecule type" value="Genomic_DNA"/>
</dbReference>
<dbReference type="InterPro" id="IPR025164">
    <property type="entry name" value="Toastrack_DUF4097"/>
</dbReference>
<dbReference type="Proteomes" id="UP000291758">
    <property type="component" value="Chromosome"/>
</dbReference>
<sequence>MPTFPAPAPVPVVVDVPFGALHVVAGERDDVVVTVLPADPGRSGSVRAAEDTRVTRDGDAVTIVYPSQWKQWVLPFAAGGAHVTVEVPAGSDLRGRAGSLLAEGRLGEVDLALNGGDARLDEATRLDLRVSAGSVVVGRVTGRANVKASAGSVRIGQVAGDGTVRASNGTTTVGAVVGTLDVAGAHADVVVGTVRGTLTARTAHAGIRVGSVDTGEVTLTSSYGTIEIGVPAGVAAWLDVSSEHGSVHHQLTPADGPADGDATATVRASTGYGDVIVRRPEHLPA</sequence>
<dbReference type="Pfam" id="PF13349">
    <property type="entry name" value="DUF4097"/>
    <property type="match status" value="1"/>
</dbReference>
<dbReference type="RefSeq" id="WP_129204960.1">
    <property type="nucleotide sequence ID" value="NZ_CP035495.1"/>
</dbReference>
<organism evidence="2 3">
    <name type="scientific">Xylanimonas allomyrinae</name>
    <dbReference type="NCBI Taxonomy" id="2509459"/>
    <lineage>
        <taxon>Bacteria</taxon>
        <taxon>Bacillati</taxon>
        <taxon>Actinomycetota</taxon>
        <taxon>Actinomycetes</taxon>
        <taxon>Micrococcales</taxon>
        <taxon>Promicromonosporaceae</taxon>
        <taxon>Xylanimonas</taxon>
    </lineage>
</organism>
<proteinExistence type="predicted"/>
<gene>
    <name evidence="2" type="ORF">ET495_11745</name>
</gene>
<dbReference type="OrthoDB" id="3252095at2"/>